<evidence type="ECO:0000256" key="1">
    <source>
        <dbReference type="ARBA" id="ARBA00022723"/>
    </source>
</evidence>
<organism evidence="6 7">
    <name type="scientific">Dryococelus australis</name>
    <dbReference type="NCBI Taxonomy" id="614101"/>
    <lineage>
        <taxon>Eukaryota</taxon>
        <taxon>Metazoa</taxon>
        <taxon>Ecdysozoa</taxon>
        <taxon>Arthropoda</taxon>
        <taxon>Hexapoda</taxon>
        <taxon>Insecta</taxon>
        <taxon>Pterygota</taxon>
        <taxon>Neoptera</taxon>
        <taxon>Polyneoptera</taxon>
        <taxon>Phasmatodea</taxon>
        <taxon>Verophasmatodea</taxon>
        <taxon>Anareolatae</taxon>
        <taxon>Phasmatidae</taxon>
        <taxon>Eurycanthinae</taxon>
        <taxon>Dryococelus</taxon>
    </lineage>
</organism>
<dbReference type="EMBL" id="JARBHB010000006">
    <property type="protein sequence ID" value="KAJ8880332.1"/>
    <property type="molecule type" value="Genomic_DNA"/>
</dbReference>
<evidence type="ECO:0000256" key="4">
    <source>
        <dbReference type="PROSITE-ProRule" id="PRU00175"/>
    </source>
</evidence>
<proteinExistence type="predicted"/>
<dbReference type="Pfam" id="PF21362">
    <property type="entry name" value="Sina_RING"/>
    <property type="match status" value="1"/>
</dbReference>
<keyword evidence="7" id="KW-1185">Reference proteome</keyword>
<dbReference type="PANTHER" id="PTHR10315">
    <property type="entry name" value="E3 UBIQUITIN PROTEIN LIGASE SIAH"/>
    <property type="match status" value="1"/>
</dbReference>
<comment type="caution">
    <text evidence="6">The sequence shown here is derived from an EMBL/GenBank/DDBJ whole genome shotgun (WGS) entry which is preliminary data.</text>
</comment>
<evidence type="ECO:0000313" key="7">
    <source>
        <dbReference type="Proteomes" id="UP001159363"/>
    </source>
</evidence>
<dbReference type="PROSITE" id="PS50089">
    <property type="entry name" value="ZF_RING_2"/>
    <property type="match status" value="1"/>
</dbReference>
<name>A0ABQ9H7U2_9NEOP</name>
<feature type="domain" description="RING-type" evidence="5">
    <location>
        <begin position="21"/>
        <end position="56"/>
    </location>
</feature>
<dbReference type="SUPFAM" id="SSF57850">
    <property type="entry name" value="RING/U-box"/>
    <property type="match status" value="1"/>
</dbReference>
<keyword evidence="2 4" id="KW-0863">Zinc-finger</keyword>
<evidence type="ECO:0000259" key="5">
    <source>
        <dbReference type="PROSITE" id="PS50089"/>
    </source>
</evidence>
<accession>A0ABQ9H7U2</accession>
<dbReference type="Gene3D" id="3.30.40.10">
    <property type="entry name" value="Zinc/RING finger domain, C3HC4 (zinc finger)"/>
    <property type="match status" value="1"/>
</dbReference>
<protein>
    <recommendedName>
        <fullName evidence="5">RING-type domain-containing protein</fullName>
    </recommendedName>
</protein>
<dbReference type="CDD" id="cd16571">
    <property type="entry name" value="RING-HC_SIAHs"/>
    <property type="match status" value="1"/>
</dbReference>
<sequence length="385" mass="41506">MPTNLQRLTTSVSAILAALECPVCLDTIPPPAHQCSNGHLICVRCRVRAERCPVCRVRFCRGRSLLADRVFTSLTDAFGLGVEPEERRAAGLRTKLFGGRPPLKETSPETKVTPPKNKFLARVLGKSCSVENLSPHRGQPSPHDDDEDFASLKAKSLSTGEIFRPNSPAPVSRSTSINSSHRVGSGLLNVSGLVGSKRPASYHGSCESFDVELADEVEDPPCFCPCDADCAVVVPASCVLQHVRETHEGPLVQYFRPKVSLSLPSPMEDTALISLADGRRAFFLKIAQQATASSDTLVWLWYLGPASGAQGHQLRLTLKGHGAQGKVLHFRADALSLAAHSWADVVTSRRGVCLPAQVLIDNFATELESGIAITMEVKVKAVTDL</sequence>
<keyword evidence="1" id="KW-0479">Metal-binding</keyword>
<reference evidence="6 7" key="1">
    <citation type="submission" date="2023-02" db="EMBL/GenBank/DDBJ databases">
        <title>LHISI_Scaffold_Assembly.</title>
        <authorList>
            <person name="Stuart O.P."/>
            <person name="Cleave R."/>
            <person name="Magrath M.J.L."/>
            <person name="Mikheyev A.S."/>
        </authorList>
    </citation>
    <scope>NUCLEOTIDE SEQUENCE [LARGE SCALE GENOMIC DNA]</scope>
    <source>
        <strain evidence="6">Daus_M_001</strain>
        <tissue evidence="6">Leg muscle</tissue>
    </source>
</reference>
<evidence type="ECO:0000256" key="2">
    <source>
        <dbReference type="ARBA" id="ARBA00022771"/>
    </source>
</evidence>
<dbReference type="InterPro" id="IPR013083">
    <property type="entry name" value="Znf_RING/FYVE/PHD"/>
</dbReference>
<dbReference type="InterPro" id="IPR001841">
    <property type="entry name" value="Znf_RING"/>
</dbReference>
<dbReference type="Proteomes" id="UP001159363">
    <property type="component" value="Chromosome 5"/>
</dbReference>
<evidence type="ECO:0000256" key="3">
    <source>
        <dbReference type="ARBA" id="ARBA00022833"/>
    </source>
</evidence>
<dbReference type="InterPro" id="IPR049548">
    <property type="entry name" value="Sina-like_RING"/>
</dbReference>
<evidence type="ECO:0000313" key="6">
    <source>
        <dbReference type="EMBL" id="KAJ8880332.1"/>
    </source>
</evidence>
<dbReference type="PANTHER" id="PTHR10315:SF155">
    <property type="entry name" value="IP10571P"/>
    <property type="match status" value="1"/>
</dbReference>
<keyword evidence="3" id="KW-0862">Zinc</keyword>
<dbReference type="InterPro" id="IPR052088">
    <property type="entry name" value="E3_ubiquitin-ligase_SINA"/>
</dbReference>
<gene>
    <name evidence="6" type="ORF">PR048_016799</name>
</gene>